<organism evidence="1 2">
    <name type="scientific">Neophaeococcomyces mojaviensis</name>
    <dbReference type="NCBI Taxonomy" id="3383035"/>
    <lineage>
        <taxon>Eukaryota</taxon>
        <taxon>Fungi</taxon>
        <taxon>Dikarya</taxon>
        <taxon>Ascomycota</taxon>
        <taxon>Pezizomycotina</taxon>
        <taxon>Eurotiomycetes</taxon>
        <taxon>Chaetothyriomycetidae</taxon>
        <taxon>Chaetothyriales</taxon>
        <taxon>Chaetothyriales incertae sedis</taxon>
        <taxon>Neophaeococcomyces</taxon>
    </lineage>
</organism>
<keyword evidence="2" id="KW-1185">Reference proteome</keyword>
<sequence>MPIYALTLYGVFPAFVAEDVYVRAPQRMTELMHRLEPLLNLETYFPNLKIVFAGRDKFVQDHVTSADVVIFTGKLANAQQVLRKCKKNSLFLFNGWGCNPIVVGEGADLDTAAEKTVQARLFSSGQDCAGPDTVLVSRQDADEFTTKLKEHLASTTVGPYTDRNVVVGPLADAEQIRLIGSVFLRVSDQIVHGGTIDYGTSIIHPTIIVSNLTQYVNFEELFAPVIFVSIYEDASQLREYFEHPSYIANEMYVTLFGSCDYVESLKRSIIVRNKVIFDIDRGNDEFGGYSMGASFVASNRRITPKPILVPREIHDYLQPGSAGYKLSPNAQAKIGKQVRKAMTDFFSSNLVFGFVFGSIARQQATGSSDVNTMVVLEKKDDNQIDSYTTWLRHLHEQYQLVFKEQSSAVILTVSELNQLVAQLDSSGRIPCGSSVSSVSIPTEALSGTQCGVGGNKKLSVEYGRRVMPYSTTVQKKKPSLPADLKLQEYPPQVRASPEEKVVDSDSSKTEDDLPLVPSKDFAMTGLTHQTVEVNNVPSFKSGKIKWIQDLCRKCIHSMDSAKVLRRSVKRCR</sequence>
<accession>A0ACC3A792</accession>
<gene>
    <name evidence="1" type="ORF">H2198_005182</name>
</gene>
<proteinExistence type="predicted"/>
<evidence type="ECO:0000313" key="1">
    <source>
        <dbReference type="EMBL" id="KAJ9656126.1"/>
    </source>
</evidence>
<reference evidence="1" key="1">
    <citation type="submission" date="2022-10" db="EMBL/GenBank/DDBJ databases">
        <title>Culturing micro-colonial fungi from biological soil crusts in the Mojave desert and describing Neophaeococcomyces mojavensis, and introducing the new genera and species Taxawa tesnikishii.</title>
        <authorList>
            <person name="Kurbessoian T."/>
            <person name="Stajich J.E."/>
        </authorList>
    </citation>
    <scope>NUCLEOTIDE SEQUENCE</scope>
    <source>
        <strain evidence="1">JES_112</strain>
    </source>
</reference>
<dbReference type="EMBL" id="JAPDRQ010000083">
    <property type="protein sequence ID" value="KAJ9656126.1"/>
    <property type="molecule type" value="Genomic_DNA"/>
</dbReference>
<evidence type="ECO:0000313" key="2">
    <source>
        <dbReference type="Proteomes" id="UP001172386"/>
    </source>
</evidence>
<name>A0ACC3A792_9EURO</name>
<dbReference type="Proteomes" id="UP001172386">
    <property type="component" value="Unassembled WGS sequence"/>
</dbReference>
<comment type="caution">
    <text evidence="1">The sequence shown here is derived from an EMBL/GenBank/DDBJ whole genome shotgun (WGS) entry which is preliminary data.</text>
</comment>
<protein>
    <submittedName>
        <fullName evidence="1">Uncharacterized protein</fullName>
    </submittedName>
</protein>